<dbReference type="PANTHER" id="PTHR10982:SF21">
    <property type="entry name" value="FATTY ACID SYNTHASE SUBUNIT BETA"/>
    <property type="match status" value="1"/>
</dbReference>
<keyword evidence="3" id="KW-0443">Lipid metabolism</keyword>
<dbReference type="STRING" id="1245528.M3JRK0"/>
<comment type="caution">
    <text evidence="6">The sequence shown here is derived from an EMBL/GenBank/DDBJ whole genome shotgun (WGS) entry which is preliminary data.</text>
</comment>
<dbReference type="EMBL" id="AOGT01002479">
    <property type="protein sequence ID" value="EMG45415.1"/>
    <property type="molecule type" value="Genomic_DNA"/>
</dbReference>
<dbReference type="OMA" id="YNIFTRA"/>
<keyword evidence="3" id="KW-0275">Fatty acid biosynthesis</keyword>
<evidence type="ECO:0000256" key="3">
    <source>
        <dbReference type="ARBA" id="ARBA00023160"/>
    </source>
</evidence>
<sequence length="702" mass="77955">MSTHRPFQLTHGSIEHTFLAPNDLFFNYSQLKDEFNKTLPEPTEGFAGDDEPSSPAELYGKFLGFISTFPQFSQILQLSLEDFQQRFLGNNDNIHSFAVKLLEDETYPTTITKVKENIIKNYYKAIKSTKKVESNLLYHCKHDAKLAAIFGGQGNTDDYFEELRELYTLYQGLIEDLLLSIAAKLNQLHPSFDKIFTQGLNILSWLKHPETTPDQDYLLSVPVSCPVICIIQLCHYTITCKVLGLTPGEFRDSLRWSTGHSQGLVTAVAISSSDSWESFNTNALAAVSLLLFIGARCLSTYPRTTLPPTMLQDSLEHGEGRPSPMLSVRDLSIEQVEKFIKQTNSHLPKEKHIAISLVNGARNLVVSGPPESLYGFNLNLRNQKAPNGLDQSRVPFSERKLKCSNRFLPIFAPFHSHLLADATDLILDDVQQHKLAFKNLQIPVYDTFDGSNLQESKQPVIERIVKSITELPVHWEAATEHKATHILDFGPGGVSGLGVLTHRNKEGTGARIIIAGTLDSNPLDDEYGFKHELFQTSSDKAIKWAPNWLEQYKPTLVKTSKGKVYVNTKFSQLLGRAPLMVPGMTPSTVNPEIVAASLNAGYHIELAGGGYFSGPMMTKAIDDVVANIKPGYGLGINLIYVNPFMLQWGIPLIKELREKGYPIQSLTIGAGVPSIEVATEYIEELGLTHLGLKPGSIDAISQ</sequence>
<keyword evidence="2" id="KW-0276">Fatty acid metabolism</keyword>
<dbReference type="eggNOG" id="ENOG502QQJX">
    <property type="taxonomic scope" value="Eukaryota"/>
</dbReference>
<dbReference type="GO" id="GO:0006633">
    <property type="term" value="P:fatty acid biosynthetic process"/>
    <property type="evidence" value="ECO:0007669"/>
    <property type="project" value="UniProtKB-KW"/>
</dbReference>
<dbReference type="Pfam" id="PF16073">
    <property type="entry name" value="SAT"/>
    <property type="match status" value="1"/>
</dbReference>
<evidence type="ECO:0000256" key="2">
    <source>
        <dbReference type="ARBA" id="ARBA00022832"/>
    </source>
</evidence>
<evidence type="ECO:0000259" key="4">
    <source>
        <dbReference type="Pfam" id="PF16073"/>
    </source>
</evidence>
<dbReference type="InterPro" id="IPR032088">
    <property type="entry name" value="SAT"/>
</dbReference>
<feature type="domain" description="Starter acyltransferase (SAT)" evidence="4">
    <location>
        <begin position="149"/>
        <end position="398"/>
    </location>
</feature>
<dbReference type="GO" id="GO:0004312">
    <property type="term" value="F:fatty acid synthase activity"/>
    <property type="evidence" value="ECO:0007669"/>
    <property type="project" value="InterPro"/>
</dbReference>
<name>M3JRK0_CANMX</name>
<evidence type="ECO:0000256" key="1">
    <source>
        <dbReference type="ARBA" id="ARBA00022679"/>
    </source>
</evidence>
<dbReference type="Gene3D" id="3.20.20.70">
    <property type="entry name" value="Aldolase class I"/>
    <property type="match status" value="1"/>
</dbReference>
<dbReference type="InterPro" id="IPR016035">
    <property type="entry name" value="Acyl_Trfase/lysoPLipase"/>
</dbReference>
<feature type="domain" description="Fatty acid synthase subunit beta N-terminal" evidence="5">
    <location>
        <begin position="4"/>
        <end position="127"/>
    </location>
</feature>
<dbReference type="InterPro" id="IPR003965">
    <property type="entry name" value="Fatty_acid_synthase"/>
</dbReference>
<reference evidence="6 7" key="1">
    <citation type="submission" date="2013-02" db="EMBL/GenBank/DDBJ databases">
        <title>Genome sequence of Candida maltosa Xu316, a potential industrial strain for xylitol and ethanol production.</title>
        <authorList>
            <person name="Yu J."/>
            <person name="Wang Q."/>
            <person name="Geng X."/>
            <person name="Bao W."/>
            <person name="He P."/>
            <person name="Cai J."/>
        </authorList>
    </citation>
    <scope>NUCLEOTIDE SEQUENCE [LARGE SCALE GENOMIC DNA]</scope>
    <source>
        <strain evidence="7">Xu316</strain>
    </source>
</reference>
<protein>
    <submittedName>
        <fullName evidence="6">Fatty acid synthase beta subunit dehydratase</fullName>
    </submittedName>
</protein>
<dbReference type="OrthoDB" id="5417908at2759"/>
<accession>M3JRK0</accession>
<dbReference type="GO" id="GO:0005835">
    <property type="term" value="C:fatty acid synthase complex"/>
    <property type="evidence" value="ECO:0007669"/>
    <property type="project" value="InterPro"/>
</dbReference>
<dbReference type="FunFam" id="3.40.366.10:FF:000006">
    <property type="entry name" value="Fatty acid synthase beta subunit dehydratase"/>
    <property type="match status" value="1"/>
</dbReference>
<dbReference type="Pfam" id="PF17828">
    <property type="entry name" value="FAS_N"/>
    <property type="match status" value="1"/>
</dbReference>
<dbReference type="Gene3D" id="6.20.240.10">
    <property type="match status" value="1"/>
</dbReference>
<dbReference type="Proteomes" id="UP000011777">
    <property type="component" value="Unassembled WGS sequence"/>
</dbReference>
<evidence type="ECO:0000259" key="5">
    <source>
        <dbReference type="Pfam" id="PF17828"/>
    </source>
</evidence>
<evidence type="ECO:0000313" key="6">
    <source>
        <dbReference type="EMBL" id="EMG45415.1"/>
    </source>
</evidence>
<dbReference type="InterPro" id="IPR041099">
    <property type="entry name" value="FAS1_N"/>
</dbReference>
<keyword evidence="7" id="KW-1185">Reference proteome</keyword>
<evidence type="ECO:0000313" key="7">
    <source>
        <dbReference type="Proteomes" id="UP000011777"/>
    </source>
</evidence>
<proteinExistence type="predicted"/>
<dbReference type="InterPro" id="IPR050830">
    <property type="entry name" value="Fungal_FAS"/>
</dbReference>
<dbReference type="Gene3D" id="1.20.1050.120">
    <property type="match status" value="1"/>
</dbReference>
<dbReference type="PANTHER" id="PTHR10982">
    <property type="entry name" value="MALONYL COA-ACYL CARRIER PROTEIN TRANSACYLASE"/>
    <property type="match status" value="1"/>
</dbReference>
<dbReference type="SUPFAM" id="SSF52151">
    <property type="entry name" value="FabD/lysophospholipase-like"/>
    <property type="match status" value="1"/>
</dbReference>
<keyword evidence="3" id="KW-0444">Lipid biosynthesis</keyword>
<gene>
    <name evidence="6" type="ORF">G210_4401</name>
</gene>
<organism evidence="6 7">
    <name type="scientific">Candida maltosa (strain Xu316)</name>
    <name type="common">Yeast</name>
    <dbReference type="NCBI Taxonomy" id="1245528"/>
    <lineage>
        <taxon>Eukaryota</taxon>
        <taxon>Fungi</taxon>
        <taxon>Dikarya</taxon>
        <taxon>Ascomycota</taxon>
        <taxon>Saccharomycotina</taxon>
        <taxon>Pichiomycetes</taxon>
        <taxon>Debaryomycetaceae</taxon>
        <taxon>Candida/Lodderomyces clade</taxon>
        <taxon>Candida</taxon>
    </lineage>
</organism>
<dbReference type="InterPro" id="IPR013785">
    <property type="entry name" value="Aldolase_TIM"/>
</dbReference>
<feature type="non-terminal residue" evidence="6">
    <location>
        <position position="702"/>
    </location>
</feature>
<keyword evidence="1" id="KW-0808">Transferase</keyword>
<dbReference type="AlphaFoldDB" id="M3JRK0"/>
<dbReference type="HOGENOM" id="CLU_024559_0_0_1"/>
<dbReference type="InterPro" id="IPR001227">
    <property type="entry name" value="Ac_transferase_dom_sf"/>
</dbReference>
<dbReference type="PRINTS" id="PR01483">
    <property type="entry name" value="FASYNTHASE"/>
</dbReference>
<dbReference type="Gene3D" id="3.40.366.10">
    <property type="entry name" value="Malonyl-Coenzyme A Acyl Carrier Protein, domain 2"/>
    <property type="match status" value="2"/>
</dbReference>